<name>Q97E02_CLOAB</name>
<dbReference type="OrthoDB" id="1683748at2"/>
<dbReference type="GeneID" id="44999812"/>
<gene>
    <name evidence="1" type="ordered locus">CA_C3318</name>
</gene>
<dbReference type="Proteomes" id="UP000000814">
    <property type="component" value="Chromosome"/>
</dbReference>
<evidence type="ECO:0000313" key="1">
    <source>
        <dbReference type="EMBL" id="AAK81250.1"/>
    </source>
</evidence>
<dbReference type="eggNOG" id="ENOG5033AWA">
    <property type="taxonomic scope" value="Bacteria"/>
</dbReference>
<dbReference type="KEGG" id="cac:CA_C3318"/>
<protein>
    <submittedName>
        <fullName evidence="1">Uncharacterized protein</fullName>
    </submittedName>
</protein>
<dbReference type="PATRIC" id="fig|272562.8.peg.3497"/>
<dbReference type="AlphaFoldDB" id="Q97E02"/>
<proteinExistence type="predicted"/>
<dbReference type="EMBL" id="AE001437">
    <property type="protein sequence ID" value="AAK81250.1"/>
    <property type="molecule type" value="Genomic_DNA"/>
</dbReference>
<dbReference type="RefSeq" id="WP_010966590.1">
    <property type="nucleotide sequence ID" value="NC_003030.1"/>
</dbReference>
<keyword evidence="2" id="KW-1185">Reference proteome</keyword>
<accession>Q97E02</accession>
<reference evidence="1 2" key="1">
    <citation type="journal article" date="2001" name="J. Bacteriol.">
        <title>Genome sequence and comparative analysis of the solvent-producing bacterium Clostridium acetobutylicum.</title>
        <authorList>
            <person name="Nolling J."/>
            <person name="Breton G."/>
            <person name="Omelchenko M.V."/>
            <person name="Makarova K.S."/>
            <person name="Zeng Q."/>
            <person name="Gibson R."/>
            <person name="Lee H.M."/>
            <person name="Dubois J."/>
            <person name="Qiu D."/>
            <person name="Hitti J."/>
            <person name="Wolf Y.I."/>
            <person name="Tatusov R.L."/>
            <person name="Sabathe F."/>
            <person name="Doucette-Stamm L."/>
            <person name="Soucaille P."/>
            <person name="Daly M.J."/>
            <person name="Bennett G.N."/>
            <person name="Koonin E.V."/>
            <person name="Smith D.R."/>
        </authorList>
    </citation>
    <scope>NUCLEOTIDE SEQUENCE [LARGE SCALE GENOMIC DNA]</scope>
    <source>
        <strain evidence="2">ATCC 824 / DSM 792 / JCM 1419 / LMG 5710 / VKM B-1787</strain>
    </source>
</reference>
<organism evidence="1 2">
    <name type="scientific">Clostridium acetobutylicum (strain ATCC 824 / DSM 792 / JCM 1419 / IAM 19013 / LMG 5710 / NBRC 13948 / NRRL B-527 / VKM B-1787 / 2291 / W)</name>
    <dbReference type="NCBI Taxonomy" id="272562"/>
    <lineage>
        <taxon>Bacteria</taxon>
        <taxon>Bacillati</taxon>
        <taxon>Bacillota</taxon>
        <taxon>Clostridia</taxon>
        <taxon>Eubacteriales</taxon>
        <taxon>Clostridiaceae</taxon>
        <taxon>Clostridium</taxon>
    </lineage>
</organism>
<sequence>MRRLSEAEMLSLSGLLKAENDGLAVSRAMESIIKDEDLKKQAEAGILEAEGRIKGLQQFINENSVIR</sequence>
<dbReference type="HOGENOM" id="CLU_201678_0_0_9"/>
<evidence type="ECO:0000313" key="2">
    <source>
        <dbReference type="Proteomes" id="UP000000814"/>
    </source>
</evidence>
<dbReference type="STRING" id="272562.CA_C3318"/>
<dbReference type="PIR" id="G97307">
    <property type="entry name" value="G97307"/>
</dbReference>